<dbReference type="Gene3D" id="3.30.70.330">
    <property type="match status" value="1"/>
</dbReference>
<dbReference type="FunFam" id="3.30.70.330:FF:000248">
    <property type="entry name" value="50S ribosomal protein L23"/>
    <property type="match status" value="1"/>
</dbReference>
<dbReference type="KEGG" id="beg:INE88_02070"/>
<dbReference type="GO" id="GO:1990904">
    <property type="term" value="C:ribonucleoprotein complex"/>
    <property type="evidence" value="ECO:0007669"/>
    <property type="project" value="UniProtKB-KW"/>
</dbReference>
<dbReference type="GO" id="GO:0006412">
    <property type="term" value="P:translation"/>
    <property type="evidence" value="ECO:0007669"/>
    <property type="project" value="UniProtKB-UniRule"/>
</dbReference>
<reference evidence="8 12" key="2">
    <citation type="submission" date="2018-08" db="EMBL/GenBank/DDBJ databases">
        <title>A genome reference for cultivated species of the human gut microbiota.</title>
        <authorList>
            <person name="Zou Y."/>
            <person name="Xue W."/>
            <person name="Luo G."/>
        </authorList>
    </citation>
    <scope>NUCLEOTIDE SEQUENCE [LARGE SCALE GENOMIC DNA]</scope>
    <source>
        <strain evidence="8 12">AM26-26AC</strain>
    </source>
</reference>
<evidence type="ECO:0000313" key="7">
    <source>
        <dbReference type="EMBL" id="QUT45255.1"/>
    </source>
</evidence>
<dbReference type="GeneID" id="93069025"/>
<dbReference type="PANTHER" id="PTHR11620">
    <property type="entry name" value="60S RIBOSOMAL PROTEIN L23A"/>
    <property type="match status" value="1"/>
</dbReference>
<dbReference type="AlphaFoldDB" id="A0A380Z9W9"/>
<dbReference type="EMBL" id="CP072227">
    <property type="protein sequence ID" value="QUT45255.1"/>
    <property type="molecule type" value="Genomic_DNA"/>
</dbReference>
<name>A0A380Z9W9_9BACE</name>
<evidence type="ECO:0000256" key="4">
    <source>
        <dbReference type="HAMAP-Rule" id="MF_01369"/>
    </source>
</evidence>
<keyword evidence="14" id="KW-1185">Reference proteome</keyword>
<dbReference type="Proteomes" id="UP000254424">
    <property type="component" value="Unassembled WGS sequence"/>
</dbReference>
<dbReference type="Pfam" id="PF00276">
    <property type="entry name" value="Ribosomal_L23"/>
    <property type="match status" value="1"/>
</dbReference>
<dbReference type="EMBL" id="VVZX01000004">
    <property type="protein sequence ID" value="KAA5275815.1"/>
    <property type="molecule type" value="Genomic_DNA"/>
</dbReference>
<dbReference type="EMBL" id="JABAGL010000018">
    <property type="protein sequence ID" value="NME87020.1"/>
    <property type="molecule type" value="Genomic_DNA"/>
</dbReference>
<reference evidence="6 15" key="5">
    <citation type="submission" date="2020-04" db="EMBL/GenBank/DDBJ databases">
        <authorList>
            <person name="Hitch T.C.A."/>
            <person name="Wylensek D."/>
            <person name="Clavel T."/>
        </authorList>
    </citation>
    <scope>NUCLEOTIDE SEQUENCE [LARGE SCALE GENOMIC DNA]</scope>
    <source>
        <strain evidence="6 15">WCA3-601-WT-5E</strain>
    </source>
</reference>
<accession>A0A380Z9W9</accession>
<reference evidence="9 13" key="4">
    <citation type="journal article" date="2019" name="Science, e1252229">
        <title>Invertible promoters mediate bacterial phase variation, antibiotic resistance, and host adaptation in the gut.</title>
        <authorList>
            <person name="Jiang X."/>
            <person name="Hall A.B."/>
            <person name="Arthur T.D."/>
            <person name="Plichta D.R."/>
            <person name="Covington C.T."/>
            <person name="Poyet M."/>
            <person name="Crothers J."/>
            <person name="Moses P.L."/>
            <person name="Tolonen A.C."/>
            <person name="Vlamakis H."/>
            <person name="Alm E.J."/>
            <person name="Xavier R.J."/>
        </authorList>
    </citation>
    <scope>NUCLEOTIDE SEQUENCE [LARGE SCALE GENOMIC DNA]</scope>
    <source>
        <strain evidence="13">bj_0095</strain>
        <strain evidence="9">Bj_0095</strain>
    </source>
</reference>
<dbReference type="OrthoDB" id="9797862at2"/>
<dbReference type="STRING" id="483216.BACEGG_02936"/>
<reference evidence="5 14" key="3">
    <citation type="journal article" date="2019" name="Nat. Med.">
        <title>A library of human gut bacterial isolates paired with longitudinal multiomics data enables mechanistic microbiome research.</title>
        <authorList>
            <person name="Poyet M."/>
            <person name="Groussin M."/>
            <person name="Gibbons S.M."/>
            <person name="Avila-Pacheco J."/>
            <person name="Jiang X."/>
            <person name="Kearney S.M."/>
            <person name="Perrotta A.R."/>
            <person name="Berdy B."/>
            <person name="Zhao S."/>
            <person name="Lieberman T.D."/>
            <person name="Swanson P.K."/>
            <person name="Smith M."/>
            <person name="Roesemann S."/>
            <person name="Alexander J.E."/>
            <person name="Rich S.A."/>
            <person name="Livny J."/>
            <person name="Vlamakis H."/>
            <person name="Clish C."/>
            <person name="Bullock K."/>
            <person name="Deik A."/>
            <person name="Scott J."/>
            <person name="Pierce K.A."/>
            <person name="Xavier R.J."/>
            <person name="Alm E.J."/>
        </authorList>
    </citation>
    <scope>NUCLEOTIDE SEQUENCE [LARGE SCALE GENOMIC DNA]</scope>
    <source>
        <strain evidence="5 14">BIOML-A1</strain>
    </source>
</reference>
<evidence type="ECO:0000313" key="15">
    <source>
        <dbReference type="Proteomes" id="UP000520291"/>
    </source>
</evidence>
<dbReference type="NCBIfam" id="NF004363">
    <property type="entry name" value="PRK05738.2-4"/>
    <property type="match status" value="1"/>
</dbReference>
<evidence type="ECO:0000313" key="6">
    <source>
        <dbReference type="EMBL" id="NME87020.1"/>
    </source>
</evidence>
<evidence type="ECO:0000313" key="14">
    <source>
        <dbReference type="Proteomes" id="UP000335496"/>
    </source>
</evidence>
<dbReference type="Proteomes" id="UP000520291">
    <property type="component" value="Unassembled WGS sequence"/>
</dbReference>
<evidence type="ECO:0000256" key="1">
    <source>
        <dbReference type="ARBA" id="ARBA00006700"/>
    </source>
</evidence>
<keyword evidence="4" id="KW-0699">rRNA-binding</keyword>
<evidence type="ECO:0000313" key="11">
    <source>
        <dbReference type="Proteomes" id="UP000254424"/>
    </source>
</evidence>
<dbReference type="Proteomes" id="UP000335496">
    <property type="component" value="Unassembled WGS sequence"/>
</dbReference>
<evidence type="ECO:0000313" key="12">
    <source>
        <dbReference type="Proteomes" id="UP000283538"/>
    </source>
</evidence>
<dbReference type="RefSeq" id="WP_004291238.1">
    <property type="nucleotide sequence ID" value="NZ_CABKNQ010000017.1"/>
</dbReference>
<dbReference type="SUPFAM" id="SSF54189">
    <property type="entry name" value="Ribosomal proteins S24e, L23 and L15e"/>
    <property type="match status" value="1"/>
</dbReference>
<proteinExistence type="inferred from homology"/>
<comment type="subunit">
    <text evidence="4">Part of the 50S ribosomal subunit. Contacts protein L29, and trigger factor when it is bound to the ribosome.</text>
</comment>
<dbReference type="EMBL" id="RCXL01000004">
    <property type="protein sequence ID" value="RYT77151.1"/>
    <property type="molecule type" value="Genomic_DNA"/>
</dbReference>
<evidence type="ECO:0000256" key="2">
    <source>
        <dbReference type="ARBA" id="ARBA00022980"/>
    </source>
</evidence>
<dbReference type="Proteomes" id="UP000291917">
    <property type="component" value="Unassembled WGS sequence"/>
</dbReference>
<evidence type="ECO:0000313" key="13">
    <source>
        <dbReference type="Proteomes" id="UP000291917"/>
    </source>
</evidence>
<dbReference type="GO" id="GO:0005840">
    <property type="term" value="C:ribosome"/>
    <property type="evidence" value="ECO:0007669"/>
    <property type="project" value="UniProtKB-KW"/>
</dbReference>
<dbReference type="GO" id="GO:0003735">
    <property type="term" value="F:structural constituent of ribosome"/>
    <property type="evidence" value="ECO:0007669"/>
    <property type="project" value="InterPro"/>
</dbReference>
<keyword evidence="2 4" id="KW-0689">Ribosomal protein</keyword>
<dbReference type="HAMAP" id="MF_01369_B">
    <property type="entry name" value="Ribosomal_uL23_B"/>
    <property type="match status" value="1"/>
</dbReference>
<dbReference type="EMBL" id="UFSX01000002">
    <property type="protein sequence ID" value="SUV42885.1"/>
    <property type="molecule type" value="Genomic_DNA"/>
</dbReference>
<keyword evidence="4" id="KW-0694">RNA-binding</keyword>
<protein>
    <recommendedName>
        <fullName evidence="4">Large ribosomal subunit protein uL23</fullName>
    </recommendedName>
</protein>
<dbReference type="InterPro" id="IPR012677">
    <property type="entry name" value="Nucleotide-bd_a/b_plait_sf"/>
</dbReference>
<evidence type="ECO:0000256" key="3">
    <source>
        <dbReference type="ARBA" id="ARBA00023274"/>
    </source>
</evidence>
<dbReference type="Proteomes" id="UP000679226">
    <property type="component" value="Chromosome"/>
</dbReference>
<comment type="function">
    <text evidence="4">One of the early assembly proteins it binds 23S rRNA. One of the proteins that surrounds the polypeptide exit tunnel on the outside of the ribosome. Forms the main docking site for trigger factor binding to the ribosome.</text>
</comment>
<comment type="similarity">
    <text evidence="1 4">Belongs to the universal ribosomal protein uL23 family.</text>
</comment>
<sequence>MGIIIKPLVTEKMTAITDKANNRFGFIVRPEANKLEIKNEVEALYNVTVVDVNTIRYAGKNKSRYTRAGIINGRTNAYKKAVVTLKEGDTIDFYSNI</sequence>
<organism evidence="10 11">
    <name type="scientific">Bacteroides eggerthii</name>
    <dbReference type="NCBI Taxonomy" id="28111"/>
    <lineage>
        <taxon>Bacteria</taxon>
        <taxon>Pseudomonadati</taxon>
        <taxon>Bacteroidota</taxon>
        <taxon>Bacteroidia</taxon>
        <taxon>Bacteroidales</taxon>
        <taxon>Bacteroidaceae</taxon>
        <taxon>Bacteroides</taxon>
    </lineage>
</organism>
<dbReference type="Proteomes" id="UP000283538">
    <property type="component" value="Unassembled WGS sequence"/>
</dbReference>
<dbReference type="InterPro" id="IPR013025">
    <property type="entry name" value="Ribosomal_uL23-like"/>
</dbReference>
<reference evidence="7" key="6">
    <citation type="journal article" date="2021" name="PLoS Genet.">
        <title>Mobile Type VI secretion system loci of the gut Bacteroidales display extensive intra-ecosystem transfer, multi-species spread and geographical clustering.</title>
        <authorList>
            <person name="Garcia-Bayona L."/>
            <person name="Coyne M.J."/>
            <person name="Comstock L.E."/>
        </authorList>
    </citation>
    <scope>NUCLEOTIDE SEQUENCE</scope>
    <source>
        <strain evidence="7">CL11T00C20</strain>
    </source>
</reference>
<keyword evidence="3 4" id="KW-0687">Ribonucleoprotein</keyword>
<dbReference type="InterPro" id="IPR012678">
    <property type="entry name" value="Ribosomal_uL23/eL15/eS24_sf"/>
</dbReference>
<evidence type="ECO:0000313" key="5">
    <source>
        <dbReference type="EMBL" id="KAA5275815.1"/>
    </source>
</evidence>
<evidence type="ECO:0000313" key="9">
    <source>
        <dbReference type="EMBL" id="RYT77151.1"/>
    </source>
</evidence>
<reference evidence="10 11" key="1">
    <citation type="submission" date="2018-06" db="EMBL/GenBank/DDBJ databases">
        <authorList>
            <consortium name="Pathogen Informatics"/>
            <person name="Doyle S."/>
        </authorList>
    </citation>
    <scope>NUCLEOTIDE SEQUENCE [LARGE SCALE GENOMIC DNA]</scope>
    <source>
        <strain evidence="10 11">NCTC11155</strain>
    </source>
</reference>
<gene>
    <name evidence="4 10" type="primary">rplW</name>
    <name evidence="8" type="ORF">DW701_08180</name>
    <name evidence="9" type="ORF">EAJ03_03740</name>
    <name evidence="5" type="ORF">F2Z23_03735</name>
    <name evidence="6" type="ORF">HF841_13510</name>
    <name evidence="7" type="ORF">INE88_02070</name>
    <name evidence="10" type="ORF">NCTC11155_02266</name>
</gene>
<evidence type="ECO:0000313" key="10">
    <source>
        <dbReference type="EMBL" id="SUV42885.1"/>
    </source>
</evidence>
<dbReference type="EMBL" id="QSLA01000007">
    <property type="protein sequence ID" value="RHF09185.1"/>
    <property type="molecule type" value="Genomic_DNA"/>
</dbReference>
<evidence type="ECO:0000313" key="8">
    <source>
        <dbReference type="EMBL" id="RHF09185.1"/>
    </source>
</evidence>
<dbReference type="GO" id="GO:0019843">
    <property type="term" value="F:rRNA binding"/>
    <property type="evidence" value="ECO:0007669"/>
    <property type="project" value="UniProtKB-UniRule"/>
</dbReference>